<accession>A0A226QNI4</accession>
<proteinExistence type="predicted"/>
<comment type="caution">
    <text evidence="1">The sequence shown here is derived from an EMBL/GenBank/DDBJ whole genome shotgun (WGS) entry which is preliminary data.</text>
</comment>
<protein>
    <submittedName>
        <fullName evidence="1">Uncharacterized protein</fullName>
    </submittedName>
</protein>
<dbReference type="Proteomes" id="UP000198394">
    <property type="component" value="Unassembled WGS sequence"/>
</dbReference>
<reference evidence="1 2" key="1">
    <citation type="submission" date="2017-04" db="EMBL/GenBank/DDBJ databases">
        <title>The genome sequence of Parageobacillus galactosidasius DSM 18751.</title>
        <authorList>
            <person name="Ramaloko W.T."/>
            <person name="Koen N."/>
            <person name="Polliack S."/>
            <person name="Aliyu H."/>
            <person name="Lebre P."/>
            <person name="Mohr T."/>
            <person name="Oswald F."/>
            <person name="Zwick M."/>
            <person name="Neumann A."/>
            <person name="Syldatk C."/>
            <person name="Cowan D."/>
            <person name="De Maayer P."/>
        </authorList>
    </citation>
    <scope>NUCLEOTIDE SEQUENCE [LARGE SCALE GENOMIC DNA]</scope>
    <source>
        <strain evidence="1 2">DSM 18751</strain>
    </source>
</reference>
<dbReference type="AlphaFoldDB" id="A0A226QNI4"/>
<dbReference type="EMBL" id="NDYL01000002">
    <property type="protein sequence ID" value="OXB93012.1"/>
    <property type="molecule type" value="Genomic_DNA"/>
</dbReference>
<evidence type="ECO:0000313" key="2">
    <source>
        <dbReference type="Proteomes" id="UP000198394"/>
    </source>
</evidence>
<organism evidence="1 2">
    <name type="scientific">Parageobacillus galactosidasius</name>
    <dbReference type="NCBI Taxonomy" id="883812"/>
    <lineage>
        <taxon>Bacteria</taxon>
        <taxon>Bacillati</taxon>
        <taxon>Bacillota</taxon>
        <taxon>Bacilli</taxon>
        <taxon>Bacillales</taxon>
        <taxon>Anoxybacillaceae</taxon>
        <taxon>Parageobacillus</taxon>
    </lineage>
</organism>
<name>A0A226QNI4_9BACL</name>
<gene>
    <name evidence="1" type="ORF">B9L23_17980</name>
</gene>
<dbReference type="RefSeq" id="WP_081188921.1">
    <property type="nucleotide sequence ID" value="NZ_NDYL01000002.1"/>
</dbReference>
<keyword evidence="2" id="KW-1185">Reference proteome</keyword>
<sequence>MSDFRVHNIIEQVIIPSNHNPNGSVKYHVCYGEVDWQRDGNTRPAIFILMSYDGRISYTTPAHLTLDGGNVTDFEKVYEALTYLKMKYIVEKKYEVKR</sequence>
<evidence type="ECO:0000313" key="1">
    <source>
        <dbReference type="EMBL" id="OXB93012.1"/>
    </source>
</evidence>